<dbReference type="Proteomes" id="UP000640489">
    <property type="component" value="Unassembled WGS sequence"/>
</dbReference>
<gene>
    <name evidence="1" type="ORF">ISU07_20655</name>
</gene>
<dbReference type="PANTHER" id="PTHR40037:SF1">
    <property type="entry name" value="PHOSPHOESTERASE SAOUHSC_00951-RELATED"/>
    <property type="match status" value="1"/>
</dbReference>
<organism evidence="1 2">
    <name type="scientific">Nocardioides islandensis</name>
    <dbReference type="NCBI Taxonomy" id="433663"/>
    <lineage>
        <taxon>Bacteria</taxon>
        <taxon>Bacillati</taxon>
        <taxon>Actinomycetota</taxon>
        <taxon>Actinomycetes</taxon>
        <taxon>Propionibacteriales</taxon>
        <taxon>Nocardioidaceae</taxon>
        <taxon>Nocardioides</taxon>
    </lineage>
</organism>
<dbReference type="PANTHER" id="PTHR40037">
    <property type="entry name" value="PHOSPHOESTERASE YJCG-RELATED"/>
    <property type="match status" value="1"/>
</dbReference>
<dbReference type="InterPro" id="IPR009097">
    <property type="entry name" value="Cyclic_Pdiesterase"/>
</dbReference>
<accession>A0A930VJ78</accession>
<dbReference type="AlphaFoldDB" id="A0A930VJ78"/>
<dbReference type="RefSeq" id="WP_194708729.1">
    <property type="nucleotide sequence ID" value="NZ_JADKPN010000016.1"/>
</dbReference>
<dbReference type="SUPFAM" id="SSF55144">
    <property type="entry name" value="LigT-like"/>
    <property type="match status" value="1"/>
</dbReference>
<reference evidence="1" key="1">
    <citation type="submission" date="2020-11" db="EMBL/GenBank/DDBJ databases">
        <title>Nocardioides sp. nov., isolated from Soil of Cynanchum wilfordii Hemsley rhizosphere.</title>
        <authorList>
            <person name="Lee J.-S."/>
            <person name="Suh M.K."/>
            <person name="Kim J.-S."/>
        </authorList>
    </citation>
    <scope>NUCLEOTIDE SEQUENCE</scope>
    <source>
        <strain evidence="1">KCTC 19275</strain>
    </source>
</reference>
<dbReference type="Gene3D" id="3.90.1140.10">
    <property type="entry name" value="Cyclic phosphodiesterase"/>
    <property type="match status" value="1"/>
</dbReference>
<sequence length="172" mass="18818">MPVIGVALSIPEPWATELQDYRSSLDPSAALIPTHITLVPPTVLDESQVGGVEDHLAQVADDLATFDVHLRGTGSFRPVSPVVFVSLVEGISQTEQLAAAVRTGPLDIDVEFPFHPHVTIAHHLEEDVMDRAFDDLAAFDCAFEVGAFHLYVHDETQGWRPTREFPLKRASG</sequence>
<keyword evidence="1" id="KW-0436">Ligase</keyword>
<name>A0A930VJ78_9ACTN</name>
<proteinExistence type="predicted"/>
<evidence type="ECO:0000313" key="2">
    <source>
        <dbReference type="Proteomes" id="UP000640489"/>
    </source>
</evidence>
<dbReference type="Pfam" id="PF13563">
    <property type="entry name" value="2_5_RNA_ligase2"/>
    <property type="match status" value="1"/>
</dbReference>
<dbReference type="GO" id="GO:0016874">
    <property type="term" value="F:ligase activity"/>
    <property type="evidence" value="ECO:0007669"/>
    <property type="project" value="UniProtKB-KW"/>
</dbReference>
<protein>
    <submittedName>
        <fullName evidence="1">2'-5' RNA ligase family protein</fullName>
    </submittedName>
</protein>
<dbReference type="EMBL" id="JADKPN010000016">
    <property type="protein sequence ID" value="MBF4765547.1"/>
    <property type="molecule type" value="Genomic_DNA"/>
</dbReference>
<dbReference type="InterPro" id="IPR050580">
    <property type="entry name" value="2H_phosphoesterase_YjcG-like"/>
</dbReference>
<evidence type="ECO:0000313" key="1">
    <source>
        <dbReference type="EMBL" id="MBF4765547.1"/>
    </source>
</evidence>
<comment type="caution">
    <text evidence="1">The sequence shown here is derived from an EMBL/GenBank/DDBJ whole genome shotgun (WGS) entry which is preliminary data.</text>
</comment>
<keyword evidence="2" id="KW-1185">Reference proteome</keyword>